<accession>A0AB34JKH7</accession>
<keyword evidence="9 12" id="KW-0472">Membrane</keyword>
<evidence type="ECO:0000256" key="7">
    <source>
        <dbReference type="ARBA" id="ARBA00022989"/>
    </source>
</evidence>
<keyword evidence="8" id="KW-0406">Ion transport</keyword>
<keyword evidence="10" id="KW-0407">Ion channel</keyword>
<dbReference type="InterPro" id="IPR006028">
    <property type="entry name" value="GABAA/Glycine_rcpt"/>
</dbReference>
<dbReference type="SUPFAM" id="SSF63712">
    <property type="entry name" value="Nicotinic receptor ligand binding domain-like"/>
    <property type="match status" value="1"/>
</dbReference>
<comment type="caution">
    <text evidence="16">The sequence shown here is derived from an EMBL/GenBank/DDBJ whole genome shotgun (WGS) entry which is preliminary data.</text>
</comment>
<protein>
    <recommendedName>
        <fullName evidence="18">Neurotransmitter-gated ion-channel ligand-binding domain-containing protein</fullName>
    </recommendedName>
</protein>
<reference evidence="16 17" key="1">
    <citation type="journal article" date="2024" name="Science">
        <title>Giant polyketide synthase enzymes in the biosynthesis of giant marine polyether toxins.</title>
        <authorList>
            <person name="Fallon T.R."/>
            <person name="Shende V.V."/>
            <person name="Wierzbicki I.H."/>
            <person name="Pendleton A.L."/>
            <person name="Watervoot N.F."/>
            <person name="Auber R.P."/>
            <person name="Gonzalez D.J."/>
            <person name="Wisecaver J.H."/>
            <person name="Moore B.S."/>
        </authorList>
    </citation>
    <scope>NUCLEOTIDE SEQUENCE [LARGE SCALE GENOMIC DNA]</scope>
    <source>
        <strain evidence="16 17">12B1</strain>
    </source>
</reference>
<dbReference type="Gene3D" id="1.20.58.390">
    <property type="entry name" value="Neurotransmitter-gated ion-channel transmembrane domain"/>
    <property type="match status" value="1"/>
</dbReference>
<feature type="transmembrane region" description="Helical" evidence="12">
    <location>
        <begin position="414"/>
        <end position="432"/>
    </location>
</feature>
<dbReference type="InterPro" id="IPR036734">
    <property type="entry name" value="Neur_chan_lig-bd_sf"/>
</dbReference>
<evidence type="ECO:0000256" key="12">
    <source>
        <dbReference type="SAM" id="Phobius"/>
    </source>
</evidence>
<keyword evidence="17" id="KW-1185">Reference proteome</keyword>
<evidence type="ECO:0000256" key="3">
    <source>
        <dbReference type="ARBA" id="ARBA00022448"/>
    </source>
</evidence>
<dbReference type="EMBL" id="JBGBPQ010000006">
    <property type="protein sequence ID" value="KAL1522456.1"/>
    <property type="molecule type" value="Genomic_DNA"/>
</dbReference>
<gene>
    <name evidence="16" type="ORF">AB1Y20_017444</name>
</gene>
<evidence type="ECO:0000256" key="1">
    <source>
        <dbReference type="ARBA" id="ARBA00004141"/>
    </source>
</evidence>
<sequence length="439" mass="48687">MWRSAVPLMLLSAAGTHAARETMSQIKERLLADYDKHLRPTLAIKQRELGLYGGPGGSCPTAGPVTVHHQFYIDYLAVDQKALDYTLEGFFRVWWTDERLKFNGTDDGGCIDSLVFGSSDDLWTPDLYFERSASITLEAPGNGEMLKVSPQGDVFWSRQSRVRLRCAMHFGNIPFDEQRCLYKLGIYSQFANEVALSWKPGAPALVGWETSSTAVWTVKVKDEDIESKLETYSTGNYTYATAVLTLERRAQGYVLSYMILAVVFVAMSYTGCFINPAATPGRVALAVITVLTVSGLQASAKNQLPPFAYNTWLTDFMFFSMVFNLVAFFEMAAVNYGMTVDAKCVKAEEAAKAKQGKQFSAPDGKAGEDGGDPDGESPAKLIGFSPFMGNRPKSQGACTKIIRQMKDLDYTMRWLFPLAYLVFCIVMFSQVGKYNPIIT</sequence>
<proteinExistence type="predicted"/>
<dbReference type="GO" id="GO:0005230">
    <property type="term" value="F:extracellular ligand-gated monoatomic ion channel activity"/>
    <property type="evidence" value="ECO:0007669"/>
    <property type="project" value="InterPro"/>
</dbReference>
<evidence type="ECO:0000256" key="9">
    <source>
        <dbReference type="ARBA" id="ARBA00023136"/>
    </source>
</evidence>
<evidence type="ECO:0000256" key="13">
    <source>
        <dbReference type="SAM" id="SignalP"/>
    </source>
</evidence>
<dbReference type="SUPFAM" id="SSF90112">
    <property type="entry name" value="Neurotransmitter-gated ion-channel transmembrane pore"/>
    <property type="match status" value="1"/>
</dbReference>
<feature type="transmembrane region" description="Helical" evidence="12">
    <location>
        <begin position="312"/>
        <end position="333"/>
    </location>
</feature>
<dbReference type="GO" id="GO:0005886">
    <property type="term" value="C:plasma membrane"/>
    <property type="evidence" value="ECO:0007669"/>
    <property type="project" value="UniProtKB-SubCell"/>
</dbReference>
<dbReference type="AlphaFoldDB" id="A0AB34JKH7"/>
<evidence type="ECO:0000256" key="10">
    <source>
        <dbReference type="ARBA" id="ARBA00023303"/>
    </source>
</evidence>
<dbReference type="Pfam" id="PF02931">
    <property type="entry name" value="Neur_chan_LBD"/>
    <property type="match status" value="1"/>
</dbReference>
<feature type="domain" description="Neurotransmitter-gated ion-channel ligand-binding" evidence="14">
    <location>
        <begin position="25"/>
        <end position="249"/>
    </location>
</feature>
<evidence type="ECO:0000256" key="11">
    <source>
        <dbReference type="SAM" id="MobiDB-lite"/>
    </source>
</evidence>
<feature type="chain" id="PRO_5044212283" description="Neurotransmitter-gated ion-channel ligand-binding domain-containing protein" evidence="13">
    <location>
        <begin position="19"/>
        <end position="439"/>
    </location>
</feature>
<dbReference type="Proteomes" id="UP001515480">
    <property type="component" value="Unassembled WGS sequence"/>
</dbReference>
<dbReference type="PRINTS" id="PR00252">
    <property type="entry name" value="NRIONCHANNEL"/>
</dbReference>
<dbReference type="Pfam" id="PF02932">
    <property type="entry name" value="Neur_chan_memb"/>
    <property type="match status" value="1"/>
</dbReference>
<dbReference type="InterPro" id="IPR036719">
    <property type="entry name" value="Neuro-gated_channel_TM_sf"/>
</dbReference>
<dbReference type="InterPro" id="IPR006202">
    <property type="entry name" value="Neur_chan_lig-bd"/>
</dbReference>
<evidence type="ECO:0000256" key="6">
    <source>
        <dbReference type="ARBA" id="ARBA00022729"/>
    </source>
</evidence>
<evidence type="ECO:0000256" key="5">
    <source>
        <dbReference type="ARBA" id="ARBA00022692"/>
    </source>
</evidence>
<dbReference type="PANTHER" id="PTHR18945">
    <property type="entry name" value="NEUROTRANSMITTER GATED ION CHANNEL"/>
    <property type="match status" value="1"/>
</dbReference>
<feature type="transmembrane region" description="Helical" evidence="12">
    <location>
        <begin position="283"/>
        <end position="300"/>
    </location>
</feature>
<evidence type="ECO:0000256" key="4">
    <source>
        <dbReference type="ARBA" id="ARBA00022475"/>
    </source>
</evidence>
<evidence type="ECO:0000313" key="16">
    <source>
        <dbReference type="EMBL" id="KAL1522456.1"/>
    </source>
</evidence>
<name>A0AB34JKH7_PRYPA</name>
<evidence type="ECO:0008006" key="18">
    <source>
        <dbReference type="Google" id="ProtNLM"/>
    </source>
</evidence>
<keyword evidence="6 13" id="KW-0732">Signal</keyword>
<feature type="domain" description="Neurotransmitter-gated ion-channel transmembrane" evidence="15">
    <location>
        <begin position="262"/>
        <end position="337"/>
    </location>
</feature>
<comment type="subcellular location">
    <subcellularLocation>
        <location evidence="2">Cell membrane</location>
    </subcellularLocation>
    <subcellularLocation>
        <location evidence="1">Membrane</location>
        <topology evidence="1">Multi-pass membrane protein</topology>
    </subcellularLocation>
</comment>
<evidence type="ECO:0000259" key="14">
    <source>
        <dbReference type="Pfam" id="PF02931"/>
    </source>
</evidence>
<keyword evidence="5 12" id="KW-0812">Transmembrane</keyword>
<evidence type="ECO:0000256" key="2">
    <source>
        <dbReference type="ARBA" id="ARBA00004236"/>
    </source>
</evidence>
<dbReference type="InterPro" id="IPR038050">
    <property type="entry name" value="Neuro_actylchol_rec"/>
</dbReference>
<keyword evidence="4" id="KW-1003">Cell membrane</keyword>
<dbReference type="PRINTS" id="PR00253">
    <property type="entry name" value="GABAARECEPTR"/>
</dbReference>
<keyword evidence="3" id="KW-0813">Transport</keyword>
<evidence type="ECO:0000256" key="8">
    <source>
        <dbReference type="ARBA" id="ARBA00023065"/>
    </source>
</evidence>
<feature type="signal peptide" evidence="13">
    <location>
        <begin position="1"/>
        <end position="18"/>
    </location>
</feature>
<organism evidence="16 17">
    <name type="scientific">Prymnesium parvum</name>
    <name type="common">Toxic golden alga</name>
    <dbReference type="NCBI Taxonomy" id="97485"/>
    <lineage>
        <taxon>Eukaryota</taxon>
        <taxon>Haptista</taxon>
        <taxon>Haptophyta</taxon>
        <taxon>Prymnesiophyceae</taxon>
        <taxon>Prymnesiales</taxon>
        <taxon>Prymnesiaceae</taxon>
        <taxon>Prymnesium</taxon>
    </lineage>
</organism>
<evidence type="ECO:0000313" key="17">
    <source>
        <dbReference type="Proteomes" id="UP001515480"/>
    </source>
</evidence>
<evidence type="ECO:0000259" key="15">
    <source>
        <dbReference type="Pfam" id="PF02932"/>
    </source>
</evidence>
<feature type="transmembrane region" description="Helical" evidence="12">
    <location>
        <begin position="254"/>
        <end position="274"/>
    </location>
</feature>
<feature type="region of interest" description="Disordered" evidence="11">
    <location>
        <begin position="356"/>
        <end position="375"/>
    </location>
</feature>
<dbReference type="InterPro" id="IPR006029">
    <property type="entry name" value="Neurotrans-gated_channel_TM"/>
</dbReference>
<dbReference type="InterPro" id="IPR006201">
    <property type="entry name" value="Neur_channel"/>
</dbReference>
<dbReference type="Gene3D" id="2.70.170.10">
    <property type="entry name" value="Neurotransmitter-gated ion-channel ligand-binding domain"/>
    <property type="match status" value="1"/>
</dbReference>
<dbReference type="GO" id="GO:0004888">
    <property type="term" value="F:transmembrane signaling receptor activity"/>
    <property type="evidence" value="ECO:0007669"/>
    <property type="project" value="InterPro"/>
</dbReference>
<keyword evidence="7 12" id="KW-1133">Transmembrane helix</keyword>